<comment type="caution">
    <text evidence="1">The sequence shown here is derived from an EMBL/GenBank/DDBJ whole genome shotgun (WGS) entry which is preliminary data.</text>
</comment>
<dbReference type="Proteomes" id="UP001174909">
    <property type="component" value="Unassembled WGS sequence"/>
</dbReference>
<evidence type="ECO:0000313" key="1">
    <source>
        <dbReference type="EMBL" id="CAI8037141.1"/>
    </source>
</evidence>
<name>A0AA35SY21_GEOBA</name>
<protein>
    <submittedName>
        <fullName evidence="1">Uncharacterized protein</fullName>
    </submittedName>
</protein>
<gene>
    <name evidence="1" type="ORF">GBAR_LOCUS20774</name>
</gene>
<sequence>MVHRGNTSHWWYTYTASFRPPRPFIFVLLPSSSTHCVSTVGSGSRKWRKLSRKMQKKSIPLTIQKPVSDGYTSYSRTRFLFL</sequence>
<dbReference type="EMBL" id="CASHTH010002911">
    <property type="protein sequence ID" value="CAI8037141.1"/>
    <property type="molecule type" value="Genomic_DNA"/>
</dbReference>
<keyword evidence="2" id="KW-1185">Reference proteome</keyword>
<reference evidence="1" key="1">
    <citation type="submission" date="2023-03" db="EMBL/GenBank/DDBJ databases">
        <authorList>
            <person name="Steffen K."/>
            <person name="Cardenas P."/>
        </authorList>
    </citation>
    <scope>NUCLEOTIDE SEQUENCE</scope>
</reference>
<dbReference type="AlphaFoldDB" id="A0AA35SY21"/>
<evidence type="ECO:0000313" key="2">
    <source>
        <dbReference type="Proteomes" id="UP001174909"/>
    </source>
</evidence>
<organism evidence="1 2">
    <name type="scientific">Geodia barretti</name>
    <name type="common">Barrett's horny sponge</name>
    <dbReference type="NCBI Taxonomy" id="519541"/>
    <lineage>
        <taxon>Eukaryota</taxon>
        <taxon>Metazoa</taxon>
        <taxon>Porifera</taxon>
        <taxon>Demospongiae</taxon>
        <taxon>Heteroscleromorpha</taxon>
        <taxon>Tetractinellida</taxon>
        <taxon>Astrophorina</taxon>
        <taxon>Geodiidae</taxon>
        <taxon>Geodia</taxon>
    </lineage>
</organism>
<accession>A0AA35SY21</accession>
<proteinExistence type="predicted"/>